<gene>
    <name evidence="3" type="ORF">LZ536_01685</name>
</gene>
<dbReference type="InterPro" id="IPR011146">
    <property type="entry name" value="HIT-like"/>
</dbReference>
<proteinExistence type="predicted"/>
<dbReference type="SUPFAM" id="SSF54197">
    <property type="entry name" value="HIT-like"/>
    <property type="match status" value="1"/>
</dbReference>
<reference evidence="3" key="1">
    <citation type="submission" date="2022-05" db="EMBL/GenBank/DDBJ databases">
        <authorList>
            <person name="Jo J.-H."/>
            <person name="Im W.-T."/>
        </authorList>
    </citation>
    <scope>NUCLEOTIDE SEQUENCE</scope>
    <source>
        <strain evidence="3">SE158</strain>
    </source>
</reference>
<accession>A0ABT0RJ09</accession>
<comment type="caution">
    <text evidence="3">The sequence shown here is derived from an EMBL/GenBank/DDBJ whole genome shotgun (WGS) entry which is preliminary data.</text>
</comment>
<dbReference type="Proteomes" id="UP001165363">
    <property type="component" value="Unassembled WGS sequence"/>
</dbReference>
<sequence>MNHTIAKFGYPATMIREYVHWVVLLRPAQVTAGSLILAAKSDATAYGDLPTAAFVEQGRVIAEIEATLRVAVDYQRINYLMLMMVDPNVHFHVIPRYEDSRSFAGLDLADAGWPGPPDLKSAVALDDDAIARMKNELVTLWHSASTNAG</sequence>
<comment type="caution">
    <text evidence="1">Lacks conserved residue(s) required for the propagation of feature annotation.</text>
</comment>
<evidence type="ECO:0000259" key="2">
    <source>
        <dbReference type="PROSITE" id="PS51084"/>
    </source>
</evidence>
<evidence type="ECO:0000313" key="4">
    <source>
        <dbReference type="Proteomes" id="UP001165363"/>
    </source>
</evidence>
<name>A0ABT0RJ09_9SPHN</name>
<feature type="domain" description="HIT" evidence="2">
    <location>
        <begin position="1"/>
        <end position="103"/>
    </location>
</feature>
<dbReference type="EMBL" id="JAMGBD010000001">
    <property type="protein sequence ID" value="MCL6682613.1"/>
    <property type="molecule type" value="Genomic_DNA"/>
</dbReference>
<dbReference type="Gene3D" id="3.30.428.10">
    <property type="entry name" value="HIT-like"/>
    <property type="match status" value="1"/>
</dbReference>
<dbReference type="PROSITE" id="PS51084">
    <property type="entry name" value="HIT_2"/>
    <property type="match status" value="1"/>
</dbReference>
<evidence type="ECO:0000256" key="1">
    <source>
        <dbReference type="PROSITE-ProRule" id="PRU00464"/>
    </source>
</evidence>
<protein>
    <submittedName>
        <fullName evidence="3">HIT family protein</fullName>
    </submittedName>
</protein>
<keyword evidence="4" id="KW-1185">Reference proteome</keyword>
<dbReference type="RefSeq" id="WP_249848529.1">
    <property type="nucleotide sequence ID" value="NZ_JAMGBD010000001.1"/>
</dbReference>
<evidence type="ECO:0000313" key="3">
    <source>
        <dbReference type="EMBL" id="MCL6682613.1"/>
    </source>
</evidence>
<dbReference type="InterPro" id="IPR036265">
    <property type="entry name" value="HIT-like_sf"/>
</dbReference>
<organism evidence="3 4">
    <name type="scientific">Sphingomonas alba</name>
    <dbReference type="NCBI Taxonomy" id="2908208"/>
    <lineage>
        <taxon>Bacteria</taxon>
        <taxon>Pseudomonadati</taxon>
        <taxon>Pseudomonadota</taxon>
        <taxon>Alphaproteobacteria</taxon>
        <taxon>Sphingomonadales</taxon>
        <taxon>Sphingomonadaceae</taxon>
        <taxon>Sphingomonas</taxon>
    </lineage>
</organism>